<evidence type="ECO:0000313" key="2">
    <source>
        <dbReference type="Proteomes" id="UP001239111"/>
    </source>
</evidence>
<gene>
    <name evidence="1" type="ORF">QAD02_024407</name>
</gene>
<protein>
    <submittedName>
        <fullName evidence="1">Uncharacterized protein</fullName>
    </submittedName>
</protein>
<dbReference type="EMBL" id="CM056741">
    <property type="protein sequence ID" value="KAJ8688612.1"/>
    <property type="molecule type" value="Genomic_DNA"/>
</dbReference>
<proteinExistence type="predicted"/>
<dbReference type="Proteomes" id="UP001239111">
    <property type="component" value="Chromosome 1"/>
</dbReference>
<comment type="caution">
    <text evidence="1">The sequence shown here is derived from an EMBL/GenBank/DDBJ whole genome shotgun (WGS) entry which is preliminary data.</text>
</comment>
<sequence length="176" mass="19544">MQFSVAFEVGIPRQRRSSMGVAVSITPLDKTVDITRSRWTDCSISARCSFALQTFTRERGATFVAGTQCRLATSLFENFVRDEPRGCQRIARNELLGKMCQLVDELYWLLMASMPIAVLRDKPGQFDTASRNGISYIGTSVYRSTVMQMRKLVCSGSACGVADAREFGNNVFGATR</sequence>
<accession>A0ACC2PYR6</accession>
<keyword evidence="2" id="KW-1185">Reference proteome</keyword>
<evidence type="ECO:0000313" key="1">
    <source>
        <dbReference type="EMBL" id="KAJ8688612.1"/>
    </source>
</evidence>
<name>A0ACC2PYR6_9HYME</name>
<organism evidence="1 2">
    <name type="scientific">Eretmocerus hayati</name>
    <dbReference type="NCBI Taxonomy" id="131215"/>
    <lineage>
        <taxon>Eukaryota</taxon>
        <taxon>Metazoa</taxon>
        <taxon>Ecdysozoa</taxon>
        <taxon>Arthropoda</taxon>
        <taxon>Hexapoda</taxon>
        <taxon>Insecta</taxon>
        <taxon>Pterygota</taxon>
        <taxon>Neoptera</taxon>
        <taxon>Endopterygota</taxon>
        <taxon>Hymenoptera</taxon>
        <taxon>Apocrita</taxon>
        <taxon>Proctotrupomorpha</taxon>
        <taxon>Chalcidoidea</taxon>
        <taxon>Aphelinidae</taxon>
        <taxon>Aphelininae</taxon>
        <taxon>Eretmocerus</taxon>
    </lineage>
</organism>
<reference evidence="1" key="1">
    <citation type="submission" date="2023-04" db="EMBL/GenBank/DDBJ databases">
        <title>A chromosome-level genome assembly of the parasitoid wasp Eretmocerus hayati.</title>
        <authorList>
            <person name="Zhong Y."/>
            <person name="Liu S."/>
            <person name="Liu Y."/>
        </authorList>
    </citation>
    <scope>NUCLEOTIDE SEQUENCE</scope>
    <source>
        <strain evidence="1">ZJU_SS_LIU_2023</strain>
    </source>
</reference>